<reference evidence="2 3" key="1">
    <citation type="journal article" date="2016" name="Nat. Commun.">
        <title>Thousands of microbial genomes shed light on interconnected biogeochemical processes in an aquifer system.</title>
        <authorList>
            <person name="Anantharaman K."/>
            <person name="Brown C.T."/>
            <person name="Hug L.A."/>
            <person name="Sharon I."/>
            <person name="Castelle C.J."/>
            <person name="Probst A.J."/>
            <person name="Thomas B.C."/>
            <person name="Singh A."/>
            <person name="Wilkins M.J."/>
            <person name="Karaoz U."/>
            <person name="Brodie E.L."/>
            <person name="Williams K.H."/>
            <person name="Hubbard S.S."/>
            <person name="Banfield J.F."/>
        </authorList>
    </citation>
    <scope>NUCLEOTIDE SEQUENCE [LARGE SCALE GENOMIC DNA]</scope>
</reference>
<dbReference type="AlphaFoldDB" id="A0A1F4UKI6"/>
<keyword evidence="1" id="KW-0812">Transmembrane</keyword>
<evidence type="ECO:0000313" key="2">
    <source>
        <dbReference type="EMBL" id="OGC45485.1"/>
    </source>
</evidence>
<name>A0A1F4UKI6_UNCKA</name>
<evidence type="ECO:0000313" key="3">
    <source>
        <dbReference type="Proteomes" id="UP000178615"/>
    </source>
</evidence>
<accession>A0A1F4UKI6</accession>
<dbReference type="EMBL" id="MEUV01000034">
    <property type="protein sequence ID" value="OGC45485.1"/>
    <property type="molecule type" value="Genomic_DNA"/>
</dbReference>
<keyword evidence="1" id="KW-1133">Transmembrane helix</keyword>
<comment type="caution">
    <text evidence="2">The sequence shown here is derived from an EMBL/GenBank/DDBJ whole genome shotgun (WGS) entry which is preliminary data.</text>
</comment>
<organism evidence="2 3">
    <name type="scientific">candidate division WWE3 bacterium RBG_19FT_COMBO_34_6</name>
    <dbReference type="NCBI Taxonomy" id="1802612"/>
    <lineage>
        <taxon>Bacteria</taxon>
        <taxon>Katanobacteria</taxon>
    </lineage>
</organism>
<evidence type="ECO:0008006" key="4">
    <source>
        <dbReference type="Google" id="ProtNLM"/>
    </source>
</evidence>
<sequence length="220" mass="25578">MSLLIEIDKIIRMAKKQGIDLGKGDPYNRLRYYTKIGWLPHMIRKKAKDGEVKGHYPKWAFERLMLLDKLKKQGLNNEQIENKINTRNKLQNLYEKVNASDFKNKIILYITLFTVVIILLNELDIINISKSKNKTLITQTSIVPNQIVDSGSSFVPAGKNNVFIKNQNILMGSRVYITFNQNFSPATRYWVSKIDPQKGFYVELDAPTFDNVEFSWWISN</sequence>
<proteinExistence type="predicted"/>
<feature type="transmembrane region" description="Helical" evidence="1">
    <location>
        <begin position="106"/>
        <end position="126"/>
    </location>
</feature>
<evidence type="ECO:0000256" key="1">
    <source>
        <dbReference type="SAM" id="Phobius"/>
    </source>
</evidence>
<gene>
    <name evidence="2" type="ORF">A2V49_02655</name>
</gene>
<dbReference type="Proteomes" id="UP000178615">
    <property type="component" value="Unassembled WGS sequence"/>
</dbReference>
<protein>
    <recommendedName>
        <fullName evidence="4">HTH merR-type domain-containing protein</fullName>
    </recommendedName>
</protein>
<keyword evidence="1" id="KW-0472">Membrane</keyword>